<evidence type="ECO:0000313" key="1">
    <source>
        <dbReference type="EMBL" id="QJI01474.1"/>
    </source>
</evidence>
<dbReference type="AlphaFoldDB" id="A0A6M3XXJ5"/>
<organism evidence="1">
    <name type="scientific">viral metagenome</name>
    <dbReference type="NCBI Taxonomy" id="1070528"/>
    <lineage>
        <taxon>unclassified sequences</taxon>
        <taxon>metagenomes</taxon>
        <taxon>organismal metagenomes</taxon>
    </lineage>
</organism>
<protein>
    <submittedName>
        <fullName evidence="1">Uncharacterized protein</fullName>
    </submittedName>
</protein>
<gene>
    <name evidence="1" type="ORF">TM448B02573_0008</name>
</gene>
<sequence length="181" mass="21004">MPTWLDDNTIVGELSNDDFIKQVMESMSERVEKEGKEGNYGNDGLLTVYQENKQHAGVSYKLIVLRYFAVTRLPRGHFQLQLGRGMNKVGKHVVVEHDWPSLSYELKELLGLSEFLYHDSLHSGQEDWTLRQQWEKMDNWAIADCERVSSLVSEFDEKVKVLRQDILSFIGACKQRPKAER</sequence>
<name>A0A6M3XXJ5_9ZZZZ</name>
<accession>A0A6M3XXJ5</accession>
<proteinExistence type="predicted"/>
<reference evidence="1" key="1">
    <citation type="submission" date="2020-03" db="EMBL/GenBank/DDBJ databases">
        <title>The deep terrestrial virosphere.</title>
        <authorList>
            <person name="Holmfeldt K."/>
            <person name="Nilsson E."/>
            <person name="Simone D."/>
            <person name="Lopez-Fernandez M."/>
            <person name="Wu X."/>
            <person name="de Brujin I."/>
            <person name="Lundin D."/>
            <person name="Andersson A."/>
            <person name="Bertilsson S."/>
            <person name="Dopson M."/>
        </authorList>
    </citation>
    <scope>NUCLEOTIDE SEQUENCE</scope>
    <source>
        <strain evidence="1">TM448B02573</strain>
    </source>
</reference>
<dbReference type="EMBL" id="MT144926">
    <property type="protein sequence ID" value="QJI01474.1"/>
    <property type="molecule type" value="Genomic_DNA"/>
</dbReference>